<evidence type="ECO:0000256" key="9">
    <source>
        <dbReference type="SAM" id="MobiDB-lite"/>
    </source>
</evidence>
<name>A0A8C2KNJ4_CYPCA</name>
<dbReference type="InterPro" id="IPR045056">
    <property type="entry name" value="Nop56/Nop58"/>
</dbReference>
<dbReference type="PANTHER" id="PTHR10894:SF1">
    <property type="entry name" value="NUCLEOLAR PROTEIN 58"/>
    <property type="match status" value="1"/>
</dbReference>
<dbReference type="SUPFAM" id="SSF89124">
    <property type="entry name" value="Nop domain"/>
    <property type="match status" value="1"/>
</dbReference>
<evidence type="ECO:0000256" key="4">
    <source>
        <dbReference type="ARBA" id="ARBA00022517"/>
    </source>
</evidence>
<feature type="domain" description="Nop" evidence="10">
    <location>
        <begin position="283"/>
        <end position="401"/>
    </location>
</feature>
<comment type="subcellular location">
    <subcellularLocation>
        <location evidence="1">Nucleus</location>
        <location evidence="1">Nucleolus</location>
    </subcellularLocation>
</comment>
<feature type="region of interest" description="Disordered" evidence="9">
    <location>
        <begin position="417"/>
        <end position="507"/>
    </location>
</feature>
<dbReference type="Pfam" id="PF08156">
    <property type="entry name" value="NOP5NT"/>
    <property type="match status" value="1"/>
</dbReference>
<feature type="compositionally biased region" description="Basic and acidic residues" evidence="9">
    <location>
        <begin position="449"/>
        <end position="462"/>
    </location>
</feature>
<comment type="function">
    <text evidence="6">Required for the biogenesis of box C/D snoRNAs such as U3, U8 and U14 snoRNAs. Part of the small subunit (SSU) processome, first precursor of the small eukaryotic ribosomal subunit. During the assembly of the SSU processome in the nucleolus, many ribosome biogenesis factors, an RNA chaperone and ribosomal proteins associate with the nascent pre-rRNA and work in concert to generate RNA folding, modifications, rearrangements and cleavage as well as targeted degradation of pre-ribosomal RNA by the RNA exosome. Core component of box C/D small nucleolar ribonucleoprotein (snoRNP) complexes that function in methylation of multiple sites on ribosomal RNAs (rRNAs) and messenger RNAs (mRNAs).</text>
</comment>
<protein>
    <recommendedName>
        <fullName evidence="3">Nucleolar protein 58</fullName>
    </recommendedName>
    <alternativeName>
        <fullName evidence="8">Nucleolar protein 5</fullName>
    </alternativeName>
</protein>
<evidence type="ECO:0000256" key="1">
    <source>
        <dbReference type="ARBA" id="ARBA00004604"/>
    </source>
</evidence>
<feature type="compositionally biased region" description="Acidic residues" evidence="9">
    <location>
        <begin position="439"/>
        <end position="448"/>
    </location>
</feature>
<dbReference type="SMART" id="SM00931">
    <property type="entry name" value="NOSIC"/>
    <property type="match status" value="1"/>
</dbReference>
<dbReference type="InterPro" id="IPR036070">
    <property type="entry name" value="Nop_dom_sf"/>
</dbReference>
<evidence type="ECO:0000256" key="3">
    <source>
        <dbReference type="ARBA" id="ARBA00020379"/>
    </source>
</evidence>
<evidence type="ECO:0000256" key="8">
    <source>
        <dbReference type="ARBA" id="ARBA00082313"/>
    </source>
</evidence>
<dbReference type="FunFam" id="1.10.246.90:FF:000004">
    <property type="entry name" value="Nucleolar protein 58"/>
    <property type="match status" value="1"/>
</dbReference>
<evidence type="ECO:0000256" key="2">
    <source>
        <dbReference type="ARBA" id="ARBA00009211"/>
    </source>
</evidence>
<organism evidence="11 12">
    <name type="scientific">Cyprinus carpio</name>
    <name type="common">Common carp</name>
    <dbReference type="NCBI Taxonomy" id="7962"/>
    <lineage>
        <taxon>Eukaryota</taxon>
        <taxon>Metazoa</taxon>
        <taxon>Chordata</taxon>
        <taxon>Craniata</taxon>
        <taxon>Vertebrata</taxon>
        <taxon>Euteleostomi</taxon>
        <taxon>Actinopterygii</taxon>
        <taxon>Neopterygii</taxon>
        <taxon>Teleostei</taxon>
        <taxon>Ostariophysi</taxon>
        <taxon>Cypriniformes</taxon>
        <taxon>Cyprinidae</taxon>
        <taxon>Cyprininae</taxon>
        <taxon>Cyprinus</taxon>
    </lineage>
</organism>
<evidence type="ECO:0000313" key="11">
    <source>
        <dbReference type="Ensembl" id="ENSCCRP00020111892.1"/>
    </source>
</evidence>
<dbReference type="PANTHER" id="PTHR10894">
    <property type="entry name" value="NUCLEOLAR PROTEIN 5 NUCLEOLAR PROTEIN NOP5 NOP58"/>
    <property type="match status" value="1"/>
</dbReference>
<reference evidence="11" key="1">
    <citation type="submission" date="2025-08" db="UniProtKB">
        <authorList>
            <consortium name="Ensembl"/>
        </authorList>
    </citation>
    <scope>IDENTIFICATION</scope>
</reference>
<evidence type="ECO:0000256" key="7">
    <source>
        <dbReference type="ARBA" id="ARBA00063404"/>
    </source>
</evidence>
<dbReference type="Pfam" id="PF01798">
    <property type="entry name" value="Nop"/>
    <property type="match status" value="1"/>
</dbReference>
<dbReference type="GO" id="GO:0032040">
    <property type="term" value="C:small-subunit processome"/>
    <property type="evidence" value="ECO:0007669"/>
    <property type="project" value="InterPro"/>
</dbReference>
<accession>A0A8C2KNJ4</accession>
<dbReference type="Proteomes" id="UP000694701">
    <property type="component" value="Unplaced"/>
</dbReference>
<sequence length="507" mass="56773">MLVLFETAAGYAIFKVLDEQKLQQVDSLWKEFETPEKANKVVKLKHFEKFQDTTEALAAATAMVEGKLGKSLKKVLKKVVAKEAHEQLAITDVKLGGVIKEKLNLSCVHSPAVAELMRGIRNQMEGLITGLPAREISAMSLGLAHSLSRYKLKFSPDKVDTMIVQAISLLDDLDKELNNYIMRCREWYGWHFPELGKIITDNLAYCKSVRKIGDRTNVASMELSDILPEEIEAEVKLAAEISMGTEVSEEDIANIMHLCDQVIEITEYRSQLYDYLKNRMMAIAPNLTVMVGELVGARLISHAGSLLNLAKHPASTVQILGAEKALFRALKTRRDTPKYGLIYHASLVGQTTAKNKGKISRMLAAKSALAIRYDALGEDTNAEMGVENRAKLEARLRYLEEKGVTLDLHVLLPTSDVKVYDPSGDSTLPTVSKKRKIEEVEEGEEEEKPVEAKAKKVKREAPTEEEAETETPKKKKKKEKKKAEEESKPEEEERAISPAEEVREVER</sequence>
<keyword evidence="5" id="KW-0539">Nucleus</keyword>
<dbReference type="InterPro" id="IPR002687">
    <property type="entry name" value="Nop_dom"/>
</dbReference>
<evidence type="ECO:0000313" key="12">
    <source>
        <dbReference type="Proteomes" id="UP000694701"/>
    </source>
</evidence>
<comment type="similarity">
    <text evidence="2">Belongs to the NOP5/NOP56 family.</text>
</comment>
<dbReference type="PROSITE" id="PS51358">
    <property type="entry name" value="NOP"/>
    <property type="match status" value="1"/>
</dbReference>
<evidence type="ECO:0000259" key="10">
    <source>
        <dbReference type="PROSITE" id="PS51358"/>
    </source>
</evidence>
<evidence type="ECO:0000256" key="5">
    <source>
        <dbReference type="ARBA" id="ARBA00023242"/>
    </source>
</evidence>
<dbReference type="FunFam" id="1.10.287.4070:FF:000001">
    <property type="entry name" value="Probable Nucleolar protein 58"/>
    <property type="match status" value="1"/>
</dbReference>
<keyword evidence="4" id="KW-0690">Ribosome biogenesis</keyword>
<proteinExistence type="inferred from homology"/>
<dbReference type="GO" id="GO:0030515">
    <property type="term" value="F:snoRNA binding"/>
    <property type="evidence" value="ECO:0007669"/>
    <property type="project" value="InterPro"/>
</dbReference>
<dbReference type="InterPro" id="IPR012976">
    <property type="entry name" value="NOSIC"/>
</dbReference>
<evidence type="ECO:0000256" key="6">
    <source>
        <dbReference type="ARBA" id="ARBA00060303"/>
    </source>
</evidence>
<dbReference type="Gene3D" id="1.10.246.90">
    <property type="entry name" value="Nop domain"/>
    <property type="match status" value="1"/>
</dbReference>
<dbReference type="Ensembl" id="ENSCCRT00020122155.1">
    <property type="protein sequence ID" value="ENSCCRP00020111892.1"/>
    <property type="gene ID" value="ENSCCRG00020050818.1"/>
</dbReference>
<dbReference type="GO" id="GO:0042254">
    <property type="term" value="P:ribosome biogenesis"/>
    <property type="evidence" value="ECO:0007669"/>
    <property type="project" value="UniProtKB-KW"/>
</dbReference>
<dbReference type="GO" id="GO:0031428">
    <property type="term" value="C:box C/D methylation guide snoRNP complex"/>
    <property type="evidence" value="ECO:0007669"/>
    <property type="project" value="InterPro"/>
</dbReference>
<dbReference type="InterPro" id="IPR012974">
    <property type="entry name" value="NOP58/56_N"/>
</dbReference>
<gene>
    <name evidence="11" type="primary">LOC109088996</name>
</gene>
<comment type="subunit">
    <text evidence="7">Core component of box C/D small nucleolar ribonucleoprotein (snoRNP) particles; the core proteins SNU13, NOP56, NOP58 and FBL or FBLL1 assemble stepwise onto the snoRNA. Interacts with NOLC1/Nopp140. Interacts with NOPCHAP1, NUFIP1, RUVBL1 and RUVBL2; NOPCHAP1 bridges the association of NOP58 with RUVBL1:RUVBL2 and NUFIP1. Interacts with PIH1D1. Part of the small subunit (SSU) processome, composed of more than 70 proteins and the RNA chaperone small nucleolar RNA (snoRNA) U3.</text>
</comment>
<dbReference type="InterPro" id="IPR042239">
    <property type="entry name" value="Nop_C"/>
</dbReference>
<dbReference type="Gene3D" id="1.10.287.4070">
    <property type="match status" value="1"/>
</dbReference>
<dbReference type="AlphaFoldDB" id="A0A8C2KNJ4"/>